<protein>
    <submittedName>
        <fullName evidence="4">Thioredoxin domain-containing protein 12-like</fullName>
    </submittedName>
</protein>
<feature type="chain" id="PRO_5042579981" evidence="2">
    <location>
        <begin position="19"/>
        <end position="178"/>
    </location>
</feature>
<sequence length="178" mass="20229">MSSLGVLTMATVMMTVAAVTVVVLFPCGLRAAPLEESCPGGLDHGFGSHYNWSHSLGDALEEAEEFGKPILMLIHKHWCPMCKVLRPRFAHSREILRLSHHMVFVNLFDEPLDDTFAPDGRYVPRILFLDYMGIVHPEIYNVHGTAKYKYYYLFPDEEIAPNMKRAIRDLSRHASPDL</sequence>
<dbReference type="KEGG" id="pmrn:116948886"/>
<dbReference type="SUPFAM" id="SSF52833">
    <property type="entry name" value="Thioredoxin-like"/>
    <property type="match status" value="1"/>
</dbReference>
<dbReference type="RefSeq" id="XP_032821991.1">
    <property type="nucleotide sequence ID" value="XM_032966100.1"/>
</dbReference>
<keyword evidence="1 2" id="KW-0732">Signal</keyword>
<dbReference type="InterPro" id="IPR051099">
    <property type="entry name" value="AGR/TXD"/>
</dbReference>
<dbReference type="Pfam" id="PF13899">
    <property type="entry name" value="Thioredoxin_7"/>
    <property type="match status" value="1"/>
</dbReference>
<evidence type="ECO:0000313" key="3">
    <source>
        <dbReference type="Proteomes" id="UP001318040"/>
    </source>
</evidence>
<dbReference type="PANTHER" id="PTHR15337">
    <property type="entry name" value="ANTERIOR GRADIENT PROTEIN-RELATED"/>
    <property type="match status" value="1"/>
</dbReference>
<reference evidence="4" key="1">
    <citation type="submission" date="2025-08" db="UniProtKB">
        <authorList>
            <consortium name="RefSeq"/>
        </authorList>
    </citation>
    <scope>IDENTIFICATION</scope>
    <source>
        <tissue evidence="4">Sperm</tissue>
    </source>
</reference>
<dbReference type="PANTHER" id="PTHR15337:SF11">
    <property type="entry name" value="THIOREDOXIN DOMAIN-CONTAINING PROTEIN"/>
    <property type="match status" value="1"/>
</dbReference>
<feature type="signal peptide" evidence="2">
    <location>
        <begin position="1"/>
        <end position="18"/>
    </location>
</feature>
<evidence type="ECO:0000256" key="1">
    <source>
        <dbReference type="ARBA" id="ARBA00022729"/>
    </source>
</evidence>
<accession>A0AAJ7X5G5</accession>
<dbReference type="InterPro" id="IPR036249">
    <property type="entry name" value="Thioredoxin-like_sf"/>
</dbReference>
<proteinExistence type="predicted"/>
<dbReference type="AlphaFoldDB" id="A0AAJ7X5G5"/>
<dbReference type="Proteomes" id="UP001318040">
    <property type="component" value="Chromosome 35"/>
</dbReference>
<dbReference type="GO" id="GO:0005783">
    <property type="term" value="C:endoplasmic reticulum"/>
    <property type="evidence" value="ECO:0007669"/>
    <property type="project" value="TreeGrafter"/>
</dbReference>
<evidence type="ECO:0000313" key="4">
    <source>
        <dbReference type="RefSeq" id="XP_032821991.1"/>
    </source>
</evidence>
<dbReference type="Gene3D" id="3.40.30.10">
    <property type="entry name" value="Glutaredoxin"/>
    <property type="match status" value="1"/>
</dbReference>
<gene>
    <name evidence="4" type="primary">LOC116948886</name>
</gene>
<organism evidence="3 4">
    <name type="scientific">Petromyzon marinus</name>
    <name type="common">Sea lamprey</name>
    <dbReference type="NCBI Taxonomy" id="7757"/>
    <lineage>
        <taxon>Eukaryota</taxon>
        <taxon>Metazoa</taxon>
        <taxon>Chordata</taxon>
        <taxon>Craniata</taxon>
        <taxon>Vertebrata</taxon>
        <taxon>Cyclostomata</taxon>
        <taxon>Hyperoartia</taxon>
        <taxon>Petromyzontiformes</taxon>
        <taxon>Petromyzontidae</taxon>
        <taxon>Petromyzon</taxon>
    </lineage>
</organism>
<evidence type="ECO:0000256" key="2">
    <source>
        <dbReference type="SAM" id="SignalP"/>
    </source>
</evidence>
<dbReference type="GeneID" id="116948886"/>
<name>A0AAJ7X5G5_PETMA</name>
<keyword evidence="3" id="KW-1185">Reference proteome</keyword>